<dbReference type="AlphaFoldDB" id="A0A3F3H221"/>
<proteinExistence type="predicted"/>
<evidence type="ECO:0000313" key="1">
    <source>
        <dbReference type="EMBL" id="GAP04067.1"/>
    </source>
</evidence>
<protein>
    <submittedName>
        <fullName evidence="1">Uncharacterized protein</fullName>
    </submittedName>
</protein>
<dbReference type="EMBL" id="DF968080">
    <property type="protein sequence ID" value="GAP04067.1"/>
    <property type="molecule type" value="Genomic_DNA"/>
</dbReference>
<sequence>MPAVKKNDKVSEYGITKKGTHVNNTSVSTKVSFATSGLVNFLANFQIKYVPKSTIATLAIFSAYIKYSNDGRPNKWK</sequence>
<name>A0A3F3H221_9LACO</name>
<accession>A0A3F3H221</accession>
<dbReference type="Proteomes" id="UP000064514">
    <property type="component" value="Unassembled WGS sequence"/>
</dbReference>
<gene>
    <name evidence="1" type="ORF">FTRO_0030070</name>
</gene>
<organism evidence="1">
    <name type="scientific">Fructobacillus tropaeoli</name>
    <dbReference type="NCBI Taxonomy" id="709323"/>
    <lineage>
        <taxon>Bacteria</taxon>
        <taxon>Bacillati</taxon>
        <taxon>Bacillota</taxon>
        <taxon>Bacilli</taxon>
        <taxon>Lactobacillales</taxon>
        <taxon>Lactobacillaceae</taxon>
        <taxon>Fructobacillus</taxon>
    </lineage>
</organism>
<reference evidence="1" key="1">
    <citation type="journal article" date="2015" name="BMC Genomics">
        <title>Comparative genomics of Fructobacillus spp. and Leuconostoc spp. reveals niche-specific evolution of Fructobacillus spp.</title>
        <authorList>
            <person name="Endo A."/>
            <person name="Tanizawa Y."/>
            <person name="Tanaka N."/>
            <person name="Maeno S."/>
            <person name="Kumar H."/>
            <person name="Shiwa Y."/>
            <person name="Okada S."/>
            <person name="Yoshikawa H."/>
            <person name="Dicks L."/>
            <person name="Nakagawa J."/>
            <person name="Arita M."/>
        </authorList>
    </citation>
    <scope>NUCLEOTIDE SEQUENCE [LARGE SCALE GENOMIC DNA]</scope>
    <source>
        <strain evidence="1">F214-1</strain>
    </source>
</reference>